<evidence type="ECO:0000313" key="2">
    <source>
        <dbReference type="Proteomes" id="UP000001982"/>
    </source>
</evidence>
<protein>
    <submittedName>
        <fullName evidence="1">Uncharacterized protein</fullName>
    </submittedName>
</protein>
<accession>Q12N70</accession>
<dbReference type="OrthoDB" id="6270251at2"/>
<organism evidence="1 2">
    <name type="scientific">Shewanella denitrificans (strain OS217 / ATCC BAA-1090 / DSM 15013)</name>
    <dbReference type="NCBI Taxonomy" id="318161"/>
    <lineage>
        <taxon>Bacteria</taxon>
        <taxon>Pseudomonadati</taxon>
        <taxon>Pseudomonadota</taxon>
        <taxon>Gammaproteobacteria</taxon>
        <taxon>Alteromonadales</taxon>
        <taxon>Shewanellaceae</taxon>
        <taxon>Shewanella</taxon>
    </lineage>
</organism>
<gene>
    <name evidence="1" type="ordered locus">Sden_1822</name>
</gene>
<evidence type="ECO:0000313" key="1">
    <source>
        <dbReference type="EMBL" id="ABE55106.1"/>
    </source>
</evidence>
<sequence>MIRFQYDFFSDQIELQASDWSGVERLLLNGKPVSSKINFGPNSTHYVKLQDGKPCKLQLQLDPQTNLLTCQVFQQNQLIAILKQGKQHLTLSRHNLDMAIFFSCSAILAMIVL</sequence>
<dbReference type="AlphaFoldDB" id="Q12N70"/>
<dbReference type="EMBL" id="CP000302">
    <property type="protein sequence ID" value="ABE55106.1"/>
    <property type="molecule type" value="Genomic_DNA"/>
</dbReference>
<name>Q12N70_SHEDO</name>
<dbReference type="eggNOG" id="ENOG5031E8I">
    <property type="taxonomic scope" value="Bacteria"/>
</dbReference>
<reference evidence="1 2" key="1">
    <citation type="submission" date="2006-03" db="EMBL/GenBank/DDBJ databases">
        <title>Complete sequence of Shewanella denitrificans OS217.</title>
        <authorList>
            <consortium name="US DOE Joint Genome Institute"/>
            <person name="Copeland A."/>
            <person name="Lucas S."/>
            <person name="Lapidus A."/>
            <person name="Barry K."/>
            <person name="Detter J.C."/>
            <person name="Glavina del Rio T."/>
            <person name="Hammon N."/>
            <person name="Israni S."/>
            <person name="Dalin E."/>
            <person name="Tice H."/>
            <person name="Pitluck S."/>
            <person name="Brettin T."/>
            <person name="Bruce D."/>
            <person name="Han C."/>
            <person name="Tapia R."/>
            <person name="Gilna P."/>
            <person name="Kiss H."/>
            <person name="Schmutz J."/>
            <person name="Larimer F."/>
            <person name="Land M."/>
            <person name="Hauser L."/>
            <person name="Kyrpides N."/>
            <person name="Lykidis A."/>
            <person name="Richardson P."/>
        </authorList>
    </citation>
    <scope>NUCLEOTIDE SEQUENCE [LARGE SCALE GENOMIC DNA]</scope>
    <source>
        <strain evidence="2">OS217 / ATCC BAA-1090 / DSM 15013</strain>
    </source>
</reference>
<keyword evidence="2" id="KW-1185">Reference proteome</keyword>
<dbReference type="HOGENOM" id="CLU_2119447_0_0_6"/>
<proteinExistence type="predicted"/>
<dbReference type="Proteomes" id="UP000001982">
    <property type="component" value="Chromosome"/>
</dbReference>
<dbReference type="KEGG" id="sdn:Sden_1822"/>
<dbReference type="RefSeq" id="WP_011496263.1">
    <property type="nucleotide sequence ID" value="NC_007954.1"/>
</dbReference>